<reference evidence="1 2" key="1">
    <citation type="submission" date="2021-03" db="EMBL/GenBank/DDBJ databases">
        <title>Complete genome of Polaribacter_sp.G4M1.</title>
        <authorList>
            <person name="Jeong S.W."/>
            <person name="Bae J.W."/>
        </authorList>
    </citation>
    <scope>NUCLEOTIDE SEQUENCE [LARGE SCALE GENOMIC DNA]</scope>
    <source>
        <strain evidence="1 2">G4M1</strain>
    </source>
</reference>
<protein>
    <submittedName>
        <fullName evidence="1">Uncharacterized protein</fullName>
    </submittedName>
</protein>
<sequence>MVLFSLFSVCQGIYAHSSSFNLVPSRTALARLEALGKFTVTAIKSGTTSNKYHSTNQTNPFGQVNLDVNQEGKAKVLDLENSNLASILKRQITAITFKTTSTSTVISSIDFATRVINTYTITSTLPLSNVNSLLLRLASNKGTTTKKIIKES</sequence>
<dbReference type="EMBL" id="CP071795">
    <property type="protein sequence ID" value="QTD39093.1"/>
    <property type="molecule type" value="Genomic_DNA"/>
</dbReference>
<evidence type="ECO:0000313" key="1">
    <source>
        <dbReference type="EMBL" id="QTD39093.1"/>
    </source>
</evidence>
<accession>A0ABX7T0P8</accession>
<keyword evidence="2" id="KW-1185">Reference proteome</keyword>
<dbReference type="Proteomes" id="UP000663935">
    <property type="component" value="Chromosome"/>
</dbReference>
<organism evidence="1 2">
    <name type="scientific">Polaribacter batillariae</name>
    <dbReference type="NCBI Taxonomy" id="2808900"/>
    <lineage>
        <taxon>Bacteria</taxon>
        <taxon>Pseudomonadati</taxon>
        <taxon>Bacteroidota</taxon>
        <taxon>Flavobacteriia</taxon>
        <taxon>Flavobacteriales</taxon>
        <taxon>Flavobacteriaceae</taxon>
    </lineage>
</organism>
<name>A0ABX7T0P8_9FLAO</name>
<gene>
    <name evidence="1" type="ORF">JL193_07565</name>
</gene>
<dbReference type="RefSeq" id="WP_207973203.1">
    <property type="nucleotide sequence ID" value="NZ_CP071795.1"/>
</dbReference>
<proteinExistence type="predicted"/>
<evidence type="ECO:0000313" key="2">
    <source>
        <dbReference type="Proteomes" id="UP000663935"/>
    </source>
</evidence>